<name>A0A1G9YGJ6_9SPHI</name>
<evidence type="ECO:0000313" key="1">
    <source>
        <dbReference type="EMBL" id="SDN07686.1"/>
    </source>
</evidence>
<evidence type="ECO:0000313" key="2">
    <source>
        <dbReference type="Proteomes" id="UP000183200"/>
    </source>
</evidence>
<dbReference type="RefSeq" id="WP_074609228.1">
    <property type="nucleotide sequence ID" value="NZ_FNGY01000006.1"/>
</dbReference>
<dbReference type="Proteomes" id="UP000183200">
    <property type="component" value="Unassembled WGS sequence"/>
</dbReference>
<accession>A0A1G9YGJ6</accession>
<reference evidence="2" key="1">
    <citation type="submission" date="2016-10" db="EMBL/GenBank/DDBJ databases">
        <authorList>
            <person name="Varghese N."/>
            <person name="Submissions S."/>
        </authorList>
    </citation>
    <scope>NUCLEOTIDE SEQUENCE [LARGE SCALE GENOMIC DNA]</scope>
    <source>
        <strain evidence="2">DSM 19110</strain>
    </source>
</reference>
<protein>
    <submittedName>
        <fullName evidence="1">Uncharacterized protein</fullName>
    </submittedName>
</protein>
<proteinExistence type="predicted"/>
<dbReference type="OrthoDB" id="762067at2"/>
<keyword evidence="2" id="KW-1185">Reference proteome</keyword>
<gene>
    <name evidence="1" type="ORF">SAMN05421820_10698</name>
</gene>
<dbReference type="AlphaFoldDB" id="A0A1G9YGJ6"/>
<organism evidence="1 2">
    <name type="scientific">Pedobacter steynii</name>
    <dbReference type="NCBI Taxonomy" id="430522"/>
    <lineage>
        <taxon>Bacteria</taxon>
        <taxon>Pseudomonadati</taxon>
        <taxon>Bacteroidota</taxon>
        <taxon>Sphingobacteriia</taxon>
        <taxon>Sphingobacteriales</taxon>
        <taxon>Sphingobacteriaceae</taxon>
        <taxon>Pedobacter</taxon>
    </lineage>
</organism>
<dbReference type="EMBL" id="FNGY01000006">
    <property type="protein sequence ID" value="SDN07686.1"/>
    <property type="molecule type" value="Genomic_DNA"/>
</dbReference>
<sequence length="153" mass="17935">MAPSLEHNQKIKELYLHLAQYNEVDSEYWYGGYSQVTSFLSHFDDNDLEELVAGLKDWERDFLENFADALTAEGDQVGSLANRAYLYGHLFLIFDPPCHNMMDNNDFLVHSDHKIKPILHKIKYRLQEPNFVGYCPNSFRNFKELIEKLTNTL</sequence>